<dbReference type="InterPro" id="IPR036662">
    <property type="entry name" value="PTS_EIIA_man-typ_sf"/>
</dbReference>
<dbReference type="NCBIfam" id="TIGR02364">
    <property type="entry name" value="dha_pts"/>
    <property type="match status" value="1"/>
</dbReference>
<comment type="catalytic activity">
    <reaction evidence="1">
        <text>dihydroxyacetone + phosphoenolpyruvate = dihydroxyacetone phosphate + pyruvate</text>
        <dbReference type="Rhea" id="RHEA:18381"/>
        <dbReference type="ChEBI" id="CHEBI:15361"/>
        <dbReference type="ChEBI" id="CHEBI:16016"/>
        <dbReference type="ChEBI" id="CHEBI:57642"/>
        <dbReference type="ChEBI" id="CHEBI:58702"/>
        <dbReference type="EC" id="2.7.1.121"/>
    </reaction>
</comment>
<proteinExistence type="predicted"/>
<evidence type="ECO:0000256" key="1">
    <source>
        <dbReference type="ARBA" id="ARBA00001113"/>
    </source>
</evidence>
<keyword evidence="8" id="KW-1185">Reference proteome</keyword>
<dbReference type="AlphaFoldDB" id="A0A8A7KDS6"/>
<dbReference type="RefSeq" id="WP_125986520.1">
    <property type="nucleotide sequence ID" value="NZ_CP046640.1"/>
</dbReference>
<protein>
    <recommendedName>
        <fullName evidence="3">phosphoenolpyruvate--glycerone phosphotransferase</fullName>
        <ecNumber evidence="3">2.7.1.121</ecNumber>
    </recommendedName>
</protein>
<keyword evidence="7" id="KW-0418">Kinase</keyword>
<evidence type="ECO:0000256" key="5">
    <source>
        <dbReference type="ARBA" id="ARBA00046577"/>
    </source>
</evidence>
<dbReference type="SUPFAM" id="SSF53062">
    <property type="entry name" value="PTS system fructose IIA component-like"/>
    <property type="match status" value="1"/>
</dbReference>
<evidence type="ECO:0000259" key="6">
    <source>
        <dbReference type="PROSITE" id="PS51096"/>
    </source>
</evidence>
<dbReference type="GO" id="GO:0009401">
    <property type="term" value="P:phosphoenolpyruvate-dependent sugar phosphotransferase system"/>
    <property type="evidence" value="ECO:0007669"/>
    <property type="project" value="InterPro"/>
</dbReference>
<organism evidence="7 8">
    <name type="scientific">Iocasia fonsfrigidae</name>
    <dbReference type="NCBI Taxonomy" id="2682810"/>
    <lineage>
        <taxon>Bacteria</taxon>
        <taxon>Bacillati</taxon>
        <taxon>Bacillota</taxon>
        <taxon>Clostridia</taxon>
        <taxon>Halanaerobiales</taxon>
        <taxon>Halanaerobiaceae</taxon>
        <taxon>Iocasia</taxon>
    </lineage>
</organism>
<evidence type="ECO:0000313" key="8">
    <source>
        <dbReference type="Proteomes" id="UP000665020"/>
    </source>
</evidence>
<dbReference type="InterPro" id="IPR039643">
    <property type="entry name" value="DhaM"/>
</dbReference>
<dbReference type="PROSITE" id="PS51096">
    <property type="entry name" value="PTS_EIIA_TYPE_4"/>
    <property type="match status" value="1"/>
</dbReference>
<dbReference type="Pfam" id="PF03610">
    <property type="entry name" value="EIIA-man"/>
    <property type="match status" value="1"/>
</dbReference>
<feature type="domain" description="PTS EIIA type-4" evidence="6">
    <location>
        <begin position="1"/>
        <end position="134"/>
    </location>
</feature>
<dbReference type="GO" id="GO:0016020">
    <property type="term" value="C:membrane"/>
    <property type="evidence" value="ECO:0007669"/>
    <property type="project" value="InterPro"/>
</dbReference>
<dbReference type="InterPro" id="IPR012844">
    <property type="entry name" value="DhaM_N"/>
</dbReference>
<dbReference type="KEGG" id="ifn:GM661_17245"/>
<comment type="function">
    <text evidence="2">Component of the dihydroxyacetone kinase complex, which is responsible for the phosphoenolpyruvate (PEP)-dependent phosphorylation of dihydroxyacetone. DhaM serves as the phosphoryl donor. Is phosphorylated by phosphoenolpyruvate in an EI- and HPr-dependent reaction, and a phosphorelay system on histidine residues finally leads to phosphoryl transfer to DhaL and dihydroxyacetone.</text>
</comment>
<gene>
    <name evidence="7" type="primary">dhaM</name>
    <name evidence="7" type="ORF">GM661_17245</name>
</gene>
<reference evidence="7" key="1">
    <citation type="submission" date="2019-12" db="EMBL/GenBank/DDBJ databases">
        <authorList>
            <person name="zhang j."/>
            <person name="sun C.M."/>
        </authorList>
    </citation>
    <scope>NUCLEOTIDE SEQUENCE</scope>
    <source>
        <strain evidence="7">NS-1</strain>
    </source>
</reference>
<keyword evidence="4" id="KW-0808">Transferase</keyword>
<evidence type="ECO:0000256" key="2">
    <source>
        <dbReference type="ARBA" id="ARBA00002788"/>
    </source>
</evidence>
<evidence type="ECO:0000313" key="7">
    <source>
        <dbReference type="EMBL" id="QTL99571.1"/>
    </source>
</evidence>
<dbReference type="PANTHER" id="PTHR38594:SF1">
    <property type="entry name" value="PEP-DEPENDENT DIHYDROXYACETONE KINASE, PHOSPHORYL DONOR SUBUNIT DHAM"/>
    <property type="match status" value="1"/>
</dbReference>
<dbReference type="EMBL" id="CP046640">
    <property type="protein sequence ID" value="QTL99571.1"/>
    <property type="molecule type" value="Genomic_DNA"/>
</dbReference>
<comment type="subunit">
    <text evidence="5">Homodimer. The dihydroxyacetone kinase complex is composed of a homodimer of DhaM, a homodimer of DhaK and the subunit DhaL.</text>
</comment>
<dbReference type="Gene3D" id="3.40.50.510">
    <property type="entry name" value="Phosphotransferase system, mannose-type IIA component"/>
    <property type="match status" value="1"/>
</dbReference>
<evidence type="ECO:0000256" key="4">
    <source>
        <dbReference type="ARBA" id="ARBA00022679"/>
    </source>
</evidence>
<sequence length="134" mass="13725">MVGIVIVSHSSQAADGIKDIALQMADVLDLKLSACGGNKEGGIGTDPDKILEAVEGVYSSEGVVIIADLGSAVMSVEMLVEGMSAEKARNIRVADAPILEGAVMAAIEASAGADLESVLAAAEAVRDMRKIERD</sequence>
<dbReference type="InterPro" id="IPR004701">
    <property type="entry name" value="PTS_EIIA_man-typ"/>
</dbReference>
<dbReference type="Proteomes" id="UP000665020">
    <property type="component" value="Chromosome"/>
</dbReference>
<dbReference type="GO" id="GO:0047324">
    <property type="term" value="F:phosphoenolpyruvate-glycerone phosphotransferase activity"/>
    <property type="evidence" value="ECO:0007669"/>
    <property type="project" value="UniProtKB-EC"/>
</dbReference>
<evidence type="ECO:0000256" key="3">
    <source>
        <dbReference type="ARBA" id="ARBA00012095"/>
    </source>
</evidence>
<name>A0A8A7KDS6_9FIRM</name>
<accession>A0A8A7KDS6</accession>
<dbReference type="EC" id="2.7.1.121" evidence="3"/>
<dbReference type="PANTHER" id="PTHR38594">
    <property type="entry name" value="PEP-DEPENDENT DIHYDROXYACETONE KINASE, PHOSPHORYL DONOR SUBUNIT DHAM"/>
    <property type="match status" value="1"/>
</dbReference>
<dbReference type="GO" id="GO:0019563">
    <property type="term" value="P:glycerol catabolic process"/>
    <property type="evidence" value="ECO:0007669"/>
    <property type="project" value="InterPro"/>
</dbReference>